<sequence>MCRVGANKPIGLLGFSSLSAIARSFELAMPQYLDDSAPRFGRKLAKDLKMYHVGKGLCGPDLISKYIWHLDSQDFSVQTESFSPVVGGRTESIIGAFRLALFVA</sequence>
<evidence type="ECO:0000313" key="3">
    <source>
        <dbReference type="WBParaSite" id="TCNE_0001928001-mRNA-1"/>
    </source>
</evidence>
<keyword evidence="2" id="KW-1185">Reference proteome</keyword>
<proteinExistence type="predicted"/>
<dbReference type="AlphaFoldDB" id="A0A183VEV6"/>
<name>A0A183VEV6_TOXCA</name>
<dbReference type="Proteomes" id="UP000050794">
    <property type="component" value="Unassembled WGS sequence"/>
</dbReference>
<accession>A0A183VEV6</accession>
<reference evidence="3" key="1">
    <citation type="submission" date="2016-06" db="UniProtKB">
        <authorList>
            <consortium name="WormBaseParasite"/>
        </authorList>
    </citation>
    <scope>IDENTIFICATION</scope>
</reference>
<gene>
    <name evidence="1" type="ORF">TCNE_LOCUS19275</name>
</gene>
<dbReference type="WBParaSite" id="TCNE_0001928001-mRNA-1">
    <property type="protein sequence ID" value="TCNE_0001928001-mRNA-1"/>
    <property type="gene ID" value="TCNE_0001928001"/>
</dbReference>
<organism evidence="2 3">
    <name type="scientific">Toxocara canis</name>
    <name type="common">Canine roundworm</name>
    <dbReference type="NCBI Taxonomy" id="6265"/>
    <lineage>
        <taxon>Eukaryota</taxon>
        <taxon>Metazoa</taxon>
        <taxon>Ecdysozoa</taxon>
        <taxon>Nematoda</taxon>
        <taxon>Chromadorea</taxon>
        <taxon>Rhabditida</taxon>
        <taxon>Spirurina</taxon>
        <taxon>Ascaridomorpha</taxon>
        <taxon>Ascaridoidea</taxon>
        <taxon>Toxocaridae</taxon>
        <taxon>Toxocara</taxon>
    </lineage>
</organism>
<evidence type="ECO:0000313" key="2">
    <source>
        <dbReference type="Proteomes" id="UP000050794"/>
    </source>
</evidence>
<reference evidence="1 2" key="2">
    <citation type="submission" date="2018-11" db="EMBL/GenBank/DDBJ databases">
        <authorList>
            <consortium name="Pathogen Informatics"/>
        </authorList>
    </citation>
    <scope>NUCLEOTIDE SEQUENCE [LARGE SCALE GENOMIC DNA]</scope>
</reference>
<dbReference type="EMBL" id="UYWY01026650">
    <property type="protein sequence ID" value="VDM50596.1"/>
    <property type="molecule type" value="Genomic_DNA"/>
</dbReference>
<protein>
    <submittedName>
        <fullName evidence="3">UmuC domain-containing protein</fullName>
    </submittedName>
</protein>
<evidence type="ECO:0000313" key="1">
    <source>
        <dbReference type="EMBL" id="VDM50596.1"/>
    </source>
</evidence>